<dbReference type="InterPro" id="IPR029050">
    <property type="entry name" value="Immunoprotect_excell_Ig-like"/>
</dbReference>
<evidence type="ECO:0000259" key="4">
    <source>
        <dbReference type="Pfam" id="PF09167"/>
    </source>
</evidence>
<reference evidence="5 6" key="1">
    <citation type="journal article" date="2019" name="Emerg. Microbes Infect.">
        <title>Comprehensive subspecies identification of 175 nontuberculous mycobacteria species based on 7547 genomic profiles.</title>
        <authorList>
            <person name="Matsumoto Y."/>
            <person name="Kinjo T."/>
            <person name="Motooka D."/>
            <person name="Nabeya D."/>
            <person name="Jung N."/>
            <person name="Uechi K."/>
            <person name="Horii T."/>
            <person name="Iida T."/>
            <person name="Fujita J."/>
            <person name="Nakamura S."/>
        </authorList>
    </citation>
    <scope>NUCLEOTIDE SEQUENCE [LARGE SCALE GENOMIC DNA]</scope>
    <source>
        <strain evidence="5 6">JCM 15296</strain>
    </source>
</reference>
<dbReference type="Proteomes" id="UP000465609">
    <property type="component" value="Chromosome"/>
</dbReference>
<proteinExistence type="predicted"/>
<organism evidence="5 6">
    <name type="scientific">Mycolicibacterium aubagnense</name>
    <dbReference type="NCBI Taxonomy" id="319707"/>
    <lineage>
        <taxon>Bacteria</taxon>
        <taxon>Bacillati</taxon>
        <taxon>Actinomycetota</taxon>
        <taxon>Actinomycetes</taxon>
        <taxon>Mycobacteriales</taxon>
        <taxon>Mycobacteriaceae</taxon>
        <taxon>Mycolicibacterium</taxon>
    </lineage>
</organism>
<feature type="compositionally biased region" description="Low complexity" evidence="2">
    <location>
        <begin position="166"/>
        <end position="175"/>
    </location>
</feature>
<evidence type="ECO:0000256" key="1">
    <source>
        <dbReference type="ARBA" id="ARBA00022729"/>
    </source>
</evidence>
<gene>
    <name evidence="5" type="ORF">MAUB_46010</name>
</gene>
<dbReference type="RefSeq" id="WP_138229141.1">
    <property type="nucleotide sequence ID" value="NZ_AP022577.1"/>
</dbReference>
<name>A0ABM7IJ01_9MYCO</name>
<evidence type="ECO:0000313" key="5">
    <source>
        <dbReference type="EMBL" id="BBX86728.1"/>
    </source>
</evidence>
<keyword evidence="1 3" id="KW-0732">Signal</keyword>
<evidence type="ECO:0000313" key="6">
    <source>
        <dbReference type="Proteomes" id="UP000465609"/>
    </source>
</evidence>
<sequence length="214" mass="21681">MKFVAPVGIAAIAFGMVVAAGPASAANNIKPFGQQEALNEIGYTVKGLHPSSDPVPHNGQLYSATVKVEGLGGWANPITAFFNARAESGENYRVISGNVPSAPPGGTATGKLYFDVVGDVPNSVVYNDGMQDLMVWVPGAPIGGTPSEAVEMDEGPVGTSEIISTPPAESAAPAEVGTPTGGNFFAPEVIAPAPFELTPADVAAPGYNSGSGRR</sequence>
<accession>A0ABM7IJ01</accession>
<dbReference type="EMBL" id="AP022577">
    <property type="protein sequence ID" value="BBX86728.1"/>
    <property type="molecule type" value="Genomic_DNA"/>
</dbReference>
<dbReference type="InterPro" id="IPR015250">
    <property type="entry name" value="MPT63-like"/>
</dbReference>
<dbReference type="SUPFAM" id="SSF81982">
    <property type="entry name" value="Antigen MPT63/MPB63 (immunoprotective extracellular protein)"/>
    <property type="match status" value="1"/>
</dbReference>
<evidence type="ECO:0000256" key="3">
    <source>
        <dbReference type="SAM" id="SignalP"/>
    </source>
</evidence>
<feature type="domain" description="MPT63-like" evidence="4">
    <location>
        <begin position="28"/>
        <end position="136"/>
    </location>
</feature>
<evidence type="ECO:0000256" key="2">
    <source>
        <dbReference type="SAM" id="MobiDB-lite"/>
    </source>
</evidence>
<feature type="signal peptide" evidence="3">
    <location>
        <begin position="1"/>
        <end position="25"/>
    </location>
</feature>
<keyword evidence="6" id="KW-1185">Reference proteome</keyword>
<feature type="region of interest" description="Disordered" evidence="2">
    <location>
        <begin position="166"/>
        <end position="185"/>
    </location>
</feature>
<protein>
    <recommendedName>
        <fullName evidence="4">MPT63-like domain-containing protein</fullName>
    </recommendedName>
</protein>
<dbReference type="Pfam" id="PF09167">
    <property type="entry name" value="DUF1942"/>
    <property type="match status" value="1"/>
</dbReference>
<dbReference type="Gene3D" id="2.60.40.1240">
    <property type="match status" value="1"/>
</dbReference>
<feature type="chain" id="PRO_5045628606" description="MPT63-like domain-containing protein" evidence="3">
    <location>
        <begin position="26"/>
        <end position="214"/>
    </location>
</feature>